<feature type="coiled-coil region" evidence="1">
    <location>
        <begin position="152"/>
        <end position="193"/>
    </location>
</feature>
<dbReference type="Proteomes" id="UP000002287">
    <property type="component" value="Plasmid pBVIE02"/>
</dbReference>
<evidence type="ECO:0000313" key="2">
    <source>
        <dbReference type="EMBL" id="ABO60129.1"/>
    </source>
</evidence>
<evidence type="ECO:0000256" key="1">
    <source>
        <dbReference type="SAM" id="Coils"/>
    </source>
</evidence>
<gene>
    <name evidence="2" type="ordered locus">Bcep1808_7250</name>
</gene>
<geneLocation type="plasmid" evidence="2 3">
    <name>pBVIE02</name>
</geneLocation>
<organism evidence="2 3">
    <name type="scientific">Burkholderia vietnamiensis (strain G4 / LMG 22486)</name>
    <name type="common">Burkholderia cepacia (strain R1808)</name>
    <dbReference type="NCBI Taxonomy" id="269482"/>
    <lineage>
        <taxon>Bacteria</taxon>
        <taxon>Pseudomonadati</taxon>
        <taxon>Pseudomonadota</taxon>
        <taxon>Betaproteobacteria</taxon>
        <taxon>Burkholderiales</taxon>
        <taxon>Burkholderiaceae</taxon>
        <taxon>Burkholderia</taxon>
        <taxon>Burkholderia cepacia complex</taxon>
    </lineage>
</organism>
<dbReference type="EMBL" id="CP000618">
    <property type="protein sequence ID" value="ABO60129.1"/>
    <property type="molecule type" value="Genomic_DNA"/>
</dbReference>
<evidence type="ECO:0000313" key="3">
    <source>
        <dbReference type="Proteomes" id="UP000002287"/>
    </source>
</evidence>
<dbReference type="HOGENOM" id="CLU_093726_0_0_4"/>
<sequence length="223" mass="25218">MSDRGEHHALVQLGARHIRRMGFPVVATELRAWGSREEADVIAFRTHTSALIEAKCSRADFFADARKPERSAGGLGVYRFYLCPAGLIEPDEVPDRWGLLWAERGKVRQIKGPEGNHWPPYDPAYRYGNWSQFMHEPDLKAERAVMYSIARRRSLSRSDEQYEARLAQANRRADQLARSNDALAAELRDLQLKLALAVAGRTAAVYDAGQMRAAIRRRISKAS</sequence>
<protein>
    <recommendedName>
        <fullName evidence="4">Adenylosuccinate synthase</fullName>
    </recommendedName>
</protein>
<evidence type="ECO:0008006" key="4">
    <source>
        <dbReference type="Google" id="ProtNLM"/>
    </source>
</evidence>
<keyword evidence="2" id="KW-0614">Plasmid</keyword>
<keyword evidence="1" id="KW-0175">Coiled coil</keyword>
<dbReference type="AlphaFoldDB" id="A4JV26"/>
<proteinExistence type="predicted"/>
<accession>A4JV26</accession>
<reference evidence="2 3" key="1">
    <citation type="submission" date="2007-03" db="EMBL/GenBank/DDBJ databases">
        <title>Complete sequence of plasmid pBVIE02 of Burkholderia vietnamiensis G4.</title>
        <authorList>
            <consortium name="US DOE Joint Genome Institute"/>
            <person name="Copeland A."/>
            <person name="Lucas S."/>
            <person name="Lapidus A."/>
            <person name="Barry K."/>
            <person name="Detter J.C."/>
            <person name="Glavina del Rio T."/>
            <person name="Hammon N."/>
            <person name="Israni S."/>
            <person name="Dalin E."/>
            <person name="Tice H."/>
            <person name="Pitluck S."/>
            <person name="Chain P."/>
            <person name="Malfatti S."/>
            <person name="Shin M."/>
            <person name="Vergez L."/>
            <person name="Schmutz J."/>
            <person name="Larimer F."/>
            <person name="Land M."/>
            <person name="Hauser L."/>
            <person name="Kyrpides N."/>
            <person name="Tiedje J."/>
            <person name="Richardson P."/>
        </authorList>
    </citation>
    <scope>NUCLEOTIDE SEQUENCE [LARGE SCALE GENOMIC DNA]</scope>
    <source>
        <strain evidence="3">G4 / LMG 22486</strain>
        <plasmid evidence="2 3">pBVIE02</plasmid>
    </source>
</reference>
<dbReference type="KEGG" id="bvi:Bcep1808_7250"/>
<name>A4JV26_BURVG</name>